<evidence type="ECO:0008006" key="5">
    <source>
        <dbReference type="Google" id="ProtNLM"/>
    </source>
</evidence>
<evidence type="ECO:0000313" key="4">
    <source>
        <dbReference type="Proteomes" id="UP001558613"/>
    </source>
</evidence>
<proteinExistence type="predicted"/>
<dbReference type="EMBL" id="JAYMGO010000017">
    <property type="protein sequence ID" value="KAL1258481.1"/>
    <property type="molecule type" value="Genomic_DNA"/>
</dbReference>
<sequence>MIILTIFKLIILLHISESSDVTQTPSLWVSQGESAQMNCSHTKGADYWYMYWFRQRQGETMRLIAFTMINSDPDFGEFSQDKYSAEKTVADKGSFTDISESSDVTQTPILWVPQGKSAEMNCSHTKGQLYFYMYWFRQQQGETMKLIAFTMKGGKPDFGQPLKVVCSITGTDNPNLYWYRWTPTDGFKLMFSSLGVGMVDPASVGDFSSNRPGLLQIVLESKSVTEQQVCKRGRMDLENVLTTSCPTPPRCLQRADTTSCIQLQQPASVQQ</sequence>
<dbReference type="InterPro" id="IPR036179">
    <property type="entry name" value="Ig-like_dom_sf"/>
</dbReference>
<feature type="chain" id="PRO_5045595199" description="Immunoglobulin V-set domain-containing protein" evidence="2">
    <location>
        <begin position="19"/>
        <end position="271"/>
    </location>
</feature>
<keyword evidence="1" id="KW-0391">Immunity</keyword>
<evidence type="ECO:0000256" key="2">
    <source>
        <dbReference type="SAM" id="SignalP"/>
    </source>
</evidence>
<dbReference type="PANTHER" id="PTHR23268:SF102">
    <property type="entry name" value="IMMUNOGLOBULIN V-SET DOMAIN-CONTAINING PROTEIN"/>
    <property type="match status" value="1"/>
</dbReference>
<name>A0ABR3M2J4_9TELE</name>
<feature type="signal peptide" evidence="2">
    <location>
        <begin position="1"/>
        <end position="18"/>
    </location>
</feature>
<dbReference type="InterPro" id="IPR013783">
    <property type="entry name" value="Ig-like_fold"/>
</dbReference>
<evidence type="ECO:0000256" key="1">
    <source>
        <dbReference type="ARBA" id="ARBA00022859"/>
    </source>
</evidence>
<dbReference type="SUPFAM" id="SSF48726">
    <property type="entry name" value="Immunoglobulin"/>
    <property type="match status" value="3"/>
</dbReference>
<keyword evidence="2" id="KW-0732">Signal</keyword>
<comment type="caution">
    <text evidence="3">The sequence shown here is derived from an EMBL/GenBank/DDBJ whole genome shotgun (WGS) entry which is preliminary data.</text>
</comment>
<dbReference type="Proteomes" id="UP001558613">
    <property type="component" value="Unassembled WGS sequence"/>
</dbReference>
<reference evidence="3 4" key="1">
    <citation type="submission" date="2023-09" db="EMBL/GenBank/DDBJ databases">
        <authorList>
            <person name="Wang M."/>
        </authorList>
    </citation>
    <scope>NUCLEOTIDE SEQUENCE [LARGE SCALE GENOMIC DNA]</scope>
    <source>
        <strain evidence="3">GT-2023</strain>
        <tissue evidence="3">Liver</tissue>
    </source>
</reference>
<gene>
    <name evidence="3" type="ORF">QQF64_011725</name>
</gene>
<accession>A0ABR3M2J4</accession>
<dbReference type="Gene3D" id="2.60.40.10">
    <property type="entry name" value="Immunoglobulins"/>
    <property type="match status" value="3"/>
</dbReference>
<dbReference type="PANTHER" id="PTHR23268">
    <property type="entry name" value="T-CELL RECEPTOR BETA CHAIN"/>
    <property type="match status" value="1"/>
</dbReference>
<evidence type="ECO:0000313" key="3">
    <source>
        <dbReference type="EMBL" id="KAL1258481.1"/>
    </source>
</evidence>
<keyword evidence="4" id="KW-1185">Reference proteome</keyword>
<dbReference type="InterPro" id="IPR050413">
    <property type="entry name" value="TCR_beta_variable"/>
</dbReference>
<protein>
    <recommendedName>
        <fullName evidence="5">Immunoglobulin V-set domain-containing protein</fullName>
    </recommendedName>
</protein>
<organism evidence="3 4">
    <name type="scientific">Cirrhinus molitorella</name>
    <name type="common">mud carp</name>
    <dbReference type="NCBI Taxonomy" id="172907"/>
    <lineage>
        <taxon>Eukaryota</taxon>
        <taxon>Metazoa</taxon>
        <taxon>Chordata</taxon>
        <taxon>Craniata</taxon>
        <taxon>Vertebrata</taxon>
        <taxon>Euteleostomi</taxon>
        <taxon>Actinopterygii</taxon>
        <taxon>Neopterygii</taxon>
        <taxon>Teleostei</taxon>
        <taxon>Ostariophysi</taxon>
        <taxon>Cypriniformes</taxon>
        <taxon>Cyprinidae</taxon>
        <taxon>Labeoninae</taxon>
        <taxon>Labeonini</taxon>
        <taxon>Cirrhinus</taxon>
    </lineage>
</organism>